<reference evidence="3" key="1">
    <citation type="journal article" date="2018" name="Nat. Microbiol.">
        <title>Leveraging single-cell genomics to expand the fungal tree of life.</title>
        <authorList>
            <person name="Ahrendt S.R."/>
            <person name="Quandt C.A."/>
            <person name="Ciobanu D."/>
            <person name="Clum A."/>
            <person name="Salamov A."/>
            <person name="Andreopoulos B."/>
            <person name="Cheng J.F."/>
            <person name="Woyke T."/>
            <person name="Pelin A."/>
            <person name="Henrissat B."/>
            <person name="Reynolds N.K."/>
            <person name="Benny G.L."/>
            <person name="Smith M.E."/>
            <person name="James T.Y."/>
            <person name="Grigoriev I.V."/>
        </authorList>
    </citation>
    <scope>NUCLEOTIDE SEQUENCE [LARGE SCALE GENOMIC DNA]</scope>
</reference>
<name>A0A4P9W4C4_9FUNG</name>
<organism evidence="2 3">
    <name type="scientific">Blyttiomyces helicus</name>
    <dbReference type="NCBI Taxonomy" id="388810"/>
    <lineage>
        <taxon>Eukaryota</taxon>
        <taxon>Fungi</taxon>
        <taxon>Fungi incertae sedis</taxon>
        <taxon>Chytridiomycota</taxon>
        <taxon>Chytridiomycota incertae sedis</taxon>
        <taxon>Chytridiomycetes</taxon>
        <taxon>Chytridiomycetes incertae sedis</taxon>
        <taxon>Blyttiomyces</taxon>
    </lineage>
</organism>
<feature type="compositionally biased region" description="Low complexity" evidence="1">
    <location>
        <begin position="229"/>
        <end position="243"/>
    </location>
</feature>
<dbReference type="Proteomes" id="UP000269721">
    <property type="component" value="Unassembled WGS sequence"/>
</dbReference>
<dbReference type="AlphaFoldDB" id="A0A4P9W4C4"/>
<feature type="compositionally biased region" description="Basic and acidic residues" evidence="1">
    <location>
        <begin position="258"/>
        <end position="269"/>
    </location>
</feature>
<feature type="region of interest" description="Disordered" evidence="1">
    <location>
        <begin position="68"/>
        <end position="110"/>
    </location>
</feature>
<evidence type="ECO:0000313" key="3">
    <source>
        <dbReference type="Proteomes" id="UP000269721"/>
    </source>
</evidence>
<evidence type="ECO:0000256" key="1">
    <source>
        <dbReference type="SAM" id="MobiDB-lite"/>
    </source>
</evidence>
<gene>
    <name evidence="2" type="ORF">BDK51DRAFT_29097</name>
</gene>
<dbReference type="EMBL" id="KZ998447">
    <property type="protein sequence ID" value="RKO86133.1"/>
    <property type="molecule type" value="Genomic_DNA"/>
</dbReference>
<proteinExistence type="predicted"/>
<feature type="region of interest" description="Disordered" evidence="1">
    <location>
        <begin position="226"/>
        <end position="270"/>
    </location>
</feature>
<feature type="non-terminal residue" evidence="2">
    <location>
        <position position="1"/>
    </location>
</feature>
<evidence type="ECO:0000313" key="2">
    <source>
        <dbReference type="EMBL" id="RKO86133.1"/>
    </source>
</evidence>
<sequence>TAAPRPSVARAQKPGTVPVFGTRLELLPTSFRGVPLVPEVFLEYLNRSDGELQSLGWAAERLFRTAGTEQDAHVPTPLLPHYSKPTGYSAKPGGPPSSIPSGKLGIQGEREPHGKRGVVRVFRRQYVSVGGGYSRGVVRRHPKDVDYGTGGAGGAFAEYNRKNLAARKLAEFLMNNVEALFADQKILNQAENEEFFEPELTSTDEDATTPANIDAVKTGIVGNNDGELAAAASPPSEAEAAGGSVAGRREPPVPGYLDFEKHVPDDGNEGKGGSDLALFFLKKNNHEGSPMMPTEESAGAISPFSSLKLPEGIPFSNCCRRGPSVQLELALEIELVLQLELALELELALGLSLGLEIRLKLLLALGLEKILLPAHLLVRERERNWLSSPTTISTGSSSTDGCLAFEYDGTVLLLSHSSEYSLSLGPNIDYQRLVLPQQPQLCRGIGGAIKIDLSMSTGSAGSVLLAPTISGTCYLKEVTICGGIQIDLSKSTGSAGTYWNIAMFSVAMLTDYSGNSTDLAKIDNFTKLLKTSNLELTDSTAKRSVLLAPTISDMCNLEEITICGAIQIDLSTSTGSAGTYWNIAIFSAAMLTDISSNCTDLLKFDKLTKLLKTSDLELIDSNAQHLASSWNPSHATWKSSQSAV</sequence>
<accession>A0A4P9W4C4</accession>
<protein>
    <submittedName>
        <fullName evidence="2">Uncharacterized protein</fullName>
    </submittedName>
</protein>
<keyword evidence="3" id="KW-1185">Reference proteome</keyword>